<evidence type="ECO:0000313" key="2">
    <source>
        <dbReference type="Proteomes" id="UP000001343"/>
    </source>
</evidence>
<organism evidence="1 2">
    <name type="scientific">Leptospira mayottensis 200901122</name>
    <dbReference type="NCBI Taxonomy" id="1193010"/>
    <lineage>
        <taxon>Bacteria</taxon>
        <taxon>Pseudomonadati</taxon>
        <taxon>Spirochaetota</taxon>
        <taxon>Spirochaetia</taxon>
        <taxon>Leptospirales</taxon>
        <taxon>Leptospiraceae</taxon>
        <taxon>Leptospira</taxon>
    </lineage>
</organism>
<comment type="caution">
    <text evidence="1">The sequence shown here is derived from an EMBL/GenBank/DDBJ whole genome shotgun (WGS) entry which is preliminary data.</text>
</comment>
<gene>
    <name evidence="1" type="ORF">LEP1GSC125_1104</name>
</gene>
<protein>
    <submittedName>
        <fullName evidence="1">Uncharacterized protein</fullName>
    </submittedName>
</protein>
<proteinExistence type="predicted"/>
<name>A0AA87SVQ4_9LEPT</name>
<accession>A0AA87SVQ4</accession>
<dbReference type="Proteomes" id="UP000001343">
    <property type="component" value="Unassembled WGS sequence"/>
</dbReference>
<dbReference type="EMBL" id="AKWM02000082">
    <property type="protein sequence ID" value="EKR98216.1"/>
    <property type="molecule type" value="Genomic_DNA"/>
</dbReference>
<sequence>MKKVIPRNKWRNIAQYIKLIKALYIHKKLRAFSKETPGTQHK</sequence>
<dbReference type="AlphaFoldDB" id="A0AA87SVQ4"/>
<reference evidence="1 2" key="1">
    <citation type="journal article" date="2014" name="Int. J. Syst. Evol. Microbiol.">
        <title>Leptospira mayottensis sp. nov., a pathogenic species of the genus Leptospira isolated from humans.</title>
        <authorList>
            <person name="Bourhy P."/>
            <person name="Collet L."/>
            <person name="Brisse S."/>
            <person name="Picardeau M."/>
        </authorList>
    </citation>
    <scope>NUCLEOTIDE SEQUENCE [LARGE SCALE GENOMIC DNA]</scope>
    <source>
        <strain evidence="1 2">200901122</strain>
    </source>
</reference>
<evidence type="ECO:0000313" key="1">
    <source>
        <dbReference type="EMBL" id="EKR98216.1"/>
    </source>
</evidence>